<gene>
    <name evidence="5" type="ORF">S06H3_38010</name>
</gene>
<dbReference type="GO" id="GO:0016829">
    <property type="term" value="F:lyase activity"/>
    <property type="evidence" value="ECO:0007669"/>
    <property type="project" value="UniProtKB-KW"/>
</dbReference>
<evidence type="ECO:0000256" key="1">
    <source>
        <dbReference type="ARBA" id="ARBA00022818"/>
    </source>
</evidence>
<keyword evidence="2" id="KW-0456">Lyase</keyword>
<evidence type="ECO:0000256" key="2">
    <source>
        <dbReference type="ARBA" id="ARBA00023239"/>
    </source>
</evidence>
<reference evidence="5" key="1">
    <citation type="journal article" date="2014" name="Front. Microbiol.">
        <title>High frequency of phylogenetically diverse reductive dehalogenase-homologous genes in deep subseafloor sedimentary metagenomes.</title>
        <authorList>
            <person name="Kawai M."/>
            <person name="Futagami T."/>
            <person name="Toyoda A."/>
            <person name="Takaki Y."/>
            <person name="Nishi S."/>
            <person name="Hori S."/>
            <person name="Arai W."/>
            <person name="Tsubouchi T."/>
            <person name="Morono Y."/>
            <person name="Uchiyama I."/>
            <person name="Ito T."/>
            <person name="Fujiyama A."/>
            <person name="Inagaki F."/>
            <person name="Takami H."/>
        </authorList>
    </citation>
    <scope>NUCLEOTIDE SEQUENCE</scope>
    <source>
        <strain evidence="5">Expedition CK06-06</strain>
    </source>
</reference>
<dbReference type="AlphaFoldDB" id="X1M8N8"/>
<dbReference type="SUPFAM" id="SSF51998">
    <property type="entry name" value="PFL-like glycyl radical enzymes"/>
    <property type="match status" value="1"/>
</dbReference>
<keyword evidence="1" id="KW-0556">Organic radical</keyword>
<evidence type="ECO:0000259" key="3">
    <source>
        <dbReference type="PROSITE" id="PS51149"/>
    </source>
</evidence>
<comment type="caution">
    <text evidence="5">The sequence shown here is derived from an EMBL/GenBank/DDBJ whole genome shotgun (WGS) entry which is preliminary data.</text>
</comment>
<dbReference type="InterPro" id="IPR004184">
    <property type="entry name" value="PFL_dom"/>
</dbReference>
<feature type="domain" description="Glycine radical" evidence="3">
    <location>
        <begin position="106"/>
        <end position="226"/>
    </location>
</feature>
<evidence type="ECO:0008006" key="6">
    <source>
        <dbReference type="Google" id="ProtNLM"/>
    </source>
</evidence>
<feature type="non-terminal residue" evidence="5">
    <location>
        <position position="1"/>
    </location>
</feature>
<dbReference type="Pfam" id="PF01228">
    <property type="entry name" value="Gly_radical"/>
    <property type="match status" value="1"/>
</dbReference>
<proteinExistence type="predicted"/>
<name>X1M8N8_9ZZZZ</name>
<dbReference type="PROSITE" id="PS51554">
    <property type="entry name" value="PFL"/>
    <property type="match status" value="1"/>
</dbReference>
<dbReference type="PANTHER" id="PTHR43641">
    <property type="entry name" value="FORMATE ACETYLTRANSFERASE 3-RELATED"/>
    <property type="match status" value="1"/>
</dbReference>
<dbReference type="PANTHER" id="PTHR43641:SF2">
    <property type="entry name" value="DEHYDRATASE YBIW-RELATED"/>
    <property type="match status" value="1"/>
</dbReference>
<evidence type="ECO:0000259" key="4">
    <source>
        <dbReference type="PROSITE" id="PS51554"/>
    </source>
</evidence>
<dbReference type="EMBL" id="BARV01023137">
    <property type="protein sequence ID" value="GAI27987.1"/>
    <property type="molecule type" value="Genomic_DNA"/>
</dbReference>
<dbReference type="GO" id="GO:0005829">
    <property type="term" value="C:cytosol"/>
    <property type="evidence" value="ECO:0007669"/>
    <property type="project" value="TreeGrafter"/>
</dbReference>
<dbReference type="InterPro" id="IPR051215">
    <property type="entry name" value="GRE"/>
</dbReference>
<protein>
    <recommendedName>
        <fullName evidence="6">Formate C-acetyltransferase/glycerol dehydratase family glycyl radical enzyme</fullName>
    </recommendedName>
</protein>
<evidence type="ECO:0000313" key="5">
    <source>
        <dbReference type="EMBL" id="GAI27987.1"/>
    </source>
</evidence>
<dbReference type="PROSITE" id="PS51149">
    <property type="entry name" value="GLY_RADICAL_2"/>
    <property type="match status" value="1"/>
</dbReference>
<feature type="domain" description="PFL" evidence="4">
    <location>
        <begin position="1"/>
        <end position="99"/>
    </location>
</feature>
<dbReference type="InterPro" id="IPR001150">
    <property type="entry name" value="Gly_radical"/>
</dbReference>
<sequence>IKYHIFDNHNLTVKQLLEILKDNFSGDEQIRQLFLNRTPRYGNDDDYTDDIMKLIFEAFYQEVDGRKNTKGGVFRINMLPTTCHIYFGSVVGATPDGRKAGEPLSEGISPVQGADRLGPTAVIKSAAKMDHIKTGGTLLNQKFTPKLLEGEEGITALMHLIRAYFRLDGHHIQFNVVSADTLRAAQREPEKYRDLIVRVAGYSDYFCDLSKTLQDEIISRTEHQSY</sequence>
<dbReference type="Gene3D" id="3.20.70.20">
    <property type="match status" value="1"/>
</dbReference>
<dbReference type="Pfam" id="PF02901">
    <property type="entry name" value="PFL-like"/>
    <property type="match status" value="1"/>
</dbReference>
<accession>X1M8N8</accession>
<organism evidence="5">
    <name type="scientific">marine sediment metagenome</name>
    <dbReference type="NCBI Taxonomy" id="412755"/>
    <lineage>
        <taxon>unclassified sequences</taxon>
        <taxon>metagenomes</taxon>
        <taxon>ecological metagenomes</taxon>
    </lineage>
</organism>